<protein>
    <submittedName>
        <fullName evidence="1">Uncharacterized protein</fullName>
    </submittedName>
</protein>
<evidence type="ECO:0000313" key="1">
    <source>
        <dbReference type="EMBL" id="KAG6962004.1"/>
    </source>
</evidence>
<evidence type="ECO:0000313" key="2">
    <source>
        <dbReference type="Proteomes" id="UP000688947"/>
    </source>
</evidence>
<organism evidence="1 2">
    <name type="scientific">Phytophthora cactorum</name>
    <dbReference type="NCBI Taxonomy" id="29920"/>
    <lineage>
        <taxon>Eukaryota</taxon>
        <taxon>Sar</taxon>
        <taxon>Stramenopiles</taxon>
        <taxon>Oomycota</taxon>
        <taxon>Peronosporomycetes</taxon>
        <taxon>Peronosporales</taxon>
        <taxon>Peronosporaceae</taxon>
        <taxon>Phytophthora</taxon>
    </lineage>
</organism>
<reference evidence="1" key="1">
    <citation type="submission" date="2021-01" db="EMBL/GenBank/DDBJ databases">
        <title>Phytophthora aleatoria, a newly-described species from Pinus radiata is distinct from Phytophthora cactorum isolates based on comparative genomics.</title>
        <authorList>
            <person name="Mcdougal R."/>
            <person name="Panda P."/>
            <person name="Williams N."/>
            <person name="Studholme D.J."/>
        </authorList>
    </citation>
    <scope>NUCLEOTIDE SEQUENCE</scope>
    <source>
        <strain evidence="1">NZFS 3830</strain>
    </source>
</reference>
<sequence>MRIQVRNITYGGAHGDVVTSLCAQHAGRRAAESVQRRTSLWRTPWTRTSVALIPILKTRLEAS</sequence>
<dbReference type="Proteomes" id="UP000688947">
    <property type="component" value="Unassembled WGS sequence"/>
</dbReference>
<name>A0A8T1UIG1_9STRA</name>
<dbReference type="AlphaFoldDB" id="A0A8T1UIG1"/>
<comment type="caution">
    <text evidence="1">The sequence shown here is derived from an EMBL/GenBank/DDBJ whole genome shotgun (WGS) entry which is preliminary data.</text>
</comment>
<proteinExistence type="predicted"/>
<dbReference type="EMBL" id="JAENGZ010000324">
    <property type="protein sequence ID" value="KAG6962004.1"/>
    <property type="molecule type" value="Genomic_DNA"/>
</dbReference>
<gene>
    <name evidence="1" type="ORF">JG687_00007374</name>
</gene>
<accession>A0A8T1UIG1</accession>